<gene>
    <name evidence="3" type="ORF">EubceDRAFT1_2046</name>
</gene>
<protein>
    <recommendedName>
        <fullName evidence="2">S1 motif domain-containing protein</fullName>
    </recommendedName>
</protein>
<dbReference type="OrthoDB" id="9801597at2"/>
<evidence type="ECO:0000259" key="2">
    <source>
        <dbReference type="PROSITE" id="PS50126"/>
    </source>
</evidence>
<dbReference type="SUPFAM" id="SSF50249">
    <property type="entry name" value="Nucleic acid-binding proteins"/>
    <property type="match status" value="1"/>
</dbReference>
<dbReference type="STRING" id="633697.EubceDRAFT1_2046"/>
<dbReference type="PANTHER" id="PTHR37296:SF1">
    <property type="entry name" value="CONSERVED VIRULENCE FACTOR B"/>
    <property type="match status" value="1"/>
</dbReference>
<dbReference type="PROSITE" id="PS50126">
    <property type="entry name" value="S1"/>
    <property type="match status" value="1"/>
</dbReference>
<dbReference type="SMART" id="SM00316">
    <property type="entry name" value="S1"/>
    <property type="match status" value="3"/>
</dbReference>
<dbReference type="InterPro" id="IPR003029">
    <property type="entry name" value="S1_domain"/>
</dbReference>
<evidence type="ECO:0000256" key="1">
    <source>
        <dbReference type="PIRNR" id="PIRNR012524"/>
    </source>
</evidence>
<evidence type="ECO:0000313" key="3">
    <source>
        <dbReference type="EMBL" id="EIM57816.1"/>
    </source>
</evidence>
<dbReference type="Pfam" id="PF17783">
    <property type="entry name" value="WHD_CvfB"/>
    <property type="match status" value="1"/>
</dbReference>
<dbReference type="PANTHER" id="PTHR37296">
    <property type="entry name" value="CONSERVED VIRULENCE FACTOR B"/>
    <property type="match status" value="1"/>
</dbReference>
<dbReference type="HOGENOM" id="CLU_064885_0_1_9"/>
<dbReference type="Pfam" id="PF13509">
    <property type="entry name" value="S1_2"/>
    <property type="match status" value="2"/>
</dbReference>
<dbReference type="PIRSF" id="PIRSF012524">
    <property type="entry name" value="YitL_S1"/>
    <property type="match status" value="1"/>
</dbReference>
<dbReference type="Proteomes" id="UP000005753">
    <property type="component" value="Chromosome"/>
</dbReference>
<name>I5AVJ3_EUBC6</name>
<keyword evidence="4" id="KW-1185">Reference proteome</keyword>
<reference evidence="3 4" key="1">
    <citation type="submission" date="2010-08" db="EMBL/GenBank/DDBJ databases">
        <authorList>
            <consortium name="US DOE Joint Genome Institute (JGI-PGF)"/>
            <person name="Lucas S."/>
            <person name="Copeland A."/>
            <person name="Lapidus A."/>
            <person name="Cheng J.-F."/>
            <person name="Bruce D."/>
            <person name="Goodwin L."/>
            <person name="Pitluck S."/>
            <person name="Land M.L."/>
            <person name="Hauser L."/>
            <person name="Chang Y.-J."/>
            <person name="Anderson I.J."/>
            <person name="Johnson E."/>
            <person name="Mulhopadhyay B."/>
            <person name="Kyrpides N."/>
            <person name="Woyke T.J."/>
        </authorList>
    </citation>
    <scope>NUCLEOTIDE SEQUENCE [LARGE SCALE GENOMIC DNA]</scope>
    <source>
        <strain evidence="3 4">6</strain>
    </source>
</reference>
<reference evidence="3 4" key="2">
    <citation type="submission" date="2012-02" db="EMBL/GenBank/DDBJ databases">
        <title>Improved High-Quality Draft sequence of Eubacterium cellulosolvens 6.</title>
        <authorList>
            <consortium name="US DOE Joint Genome Institute"/>
            <person name="Lucas S."/>
            <person name="Han J."/>
            <person name="Lapidus A."/>
            <person name="Cheng J.-F."/>
            <person name="Goodwin L."/>
            <person name="Pitluck S."/>
            <person name="Peters L."/>
            <person name="Mikhailova N."/>
            <person name="Gu W."/>
            <person name="Detter J.C."/>
            <person name="Han C."/>
            <person name="Tapia R."/>
            <person name="Land M."/>
            <person name="Hauser L."/>
            <person name="Kyrpides N."/>
            <person name="Ivanova N."/>
            <person name="Pagani I."/>
            <person name="Johnson E."/>
            <person name="Mukhopadhyay B."/>
            <person name="Anderson I."/>
            <person name="Woyke T."/>
        </authorList>
    </citation>
    <scope>NUCLEOTIDE SEQUENCE [LARGE SCALE GENOMIC DNA]</scope>
    <source>
        <strain evidence="3 4">6</strain>
    </source>
</reference>
<dbReference type="Gene3D" id="2.40.50.140">
    <property type="entry name" value="Nucleic acid-binding proteins"/>
    <property type="match status" value="2"/>
</dbReference>
<proteinExistence type="inferred from homology"/>
<feature type="domain" description="S1 motif" evidence="2">
    <location>
        <begin position="148"/>
        <end position="209"/>
    </location>
</feature>
<dbReference type="GO" id="GO:0003676">
    <property type="term" value="F:nucleic acid binding"/>
    <property type="evidence" value="ECO:0007669"/>
    <property type="project" value="InterPro"/>
</dbReference>
<accession>I5AVJ3</accession>
<dbReference type="InterPro" id="IPR036388">
    <property type="entry name" value="WH-like_DNA-bd_sf"/>
</dbReference>
<evidence type="ECO:0000313" key="4">
    <source>
        <dbReference type="Proteomes" id="UP000005753"/>
    </source>
</evidence>
<dbReference type="EMBL" id="CM001487">
    <property type="protein sequence ID" value="EIM57816.1"/>
    <property type="molecule type" value="Genomic_DNA"/>
</dbReference>
<dbReference type="InterPro" id="IPR014464">
    <property type="entry name" value="CvfB_fam"/>
</dbReference>
<dbReference type="Gene3D" id="1.10.10.10">
    <property type="entry name" value="Winged helix-like DNA-binding domain superfamily/Winged helix DNA-binding domain"/>
    <property type="match status" value="1"/>
</dbReference>
<dbReference type="AlphaFoldDB" id="I5AVJ3"/>
<dbReference type="InterPro" id="IPR040764">
    <property type="entry name" value="CvfB_WH"/>
</dbReference>
<dbReference type="InterPro" id="IPR012340">
    <property type="entry name" value="NA-bd_OB-fold"/>
</dbReference>
<dbReference type="InterPro" id="IPR039566">
    <property type="entry name" value="CvfB_S1_st"/>
</dbReference>
<dbReference type="eggNOG" id="COG2996">
    <property type="taxonomic scope" value="Bacteria"/>
</dbReference>
<sequence length="280" mass="31585">MLELGKRQTLRVLKKQDFGVYLAEDPKAKKEEQVLLPARQVPEGVEIGDKVEVFLYRDSQDRLIATVNEPKIEVGQTAVLRVKETTRIGAFLDWGLEKDLLLPFHEQTAKVQEGDEVLVALYVDKSSRLCATMKVYHYLQQDSPYAKGDMVTGRIYEISRNFGVFLAVDDKYSALIPHKDAQGTFVPGEKIQVRVVQVRADGKLTVSARQKAYLQMDADAEAILRAIREEEGVLSFDDKAAPELINAKFGMSKAAFKRAVGRLLKERKIRLADGQIYLNE</sequence>
<organism evidence="3 4">
    <name type="scientific">Eubacterium cellulosolvens (strain ATCC 43171 / JCM 9499 / 6)</name>
    <name type="common">Cillobacterium cellulosolvens</name>
    <dbReference type="NCBI Taxonomy" id="633697"/>
    <lineage>
        <taxon>Bacteria</taxon>
        <taxon>Bacillati</taxon>
        <taxon>Bacillota</taxon>
        <taxon>Clostridia</taxon>
        <taxon>Eubacteriales</taxon>
        <taxon>Eubacteriaceae</taxon>
        <taxon>Eubacterium</taxon>
    </lineage>
</organism>
<comment type="similarity">
    <text evidence="1">Belongs to the CvfB family.</text>
</comment>